<dbReference type="Gene3D" id="3.30.1490.270">
    <property type="match status" value="1"/>
</dbReference>
<reference evidence="2" key="2">
    <citation type="journal article" date="2024" name="Nature">
        <title>Anoxygenic phototroph of the Chloroflexota uses a type I reaction centre.</title>
        <authorList>
            <person name="Tsuji J.M."/>
            <person name="Shaw N.A."/>
            <person name="Nagashima S."/>
            <person name="Venkiteswaran J.J."/>
            <person name="Schiff S.L."/>
            <person name="Watanabe T."/>
            <person name="Fukui M."/>
            <person name="Hanada S."/>
            <person name="Tank M."/>
            <person name="Neufeld J.D."/>
        </authorList>
    </citation>
    <scope>NUCLEOTIDE SEQUENCE</scope>
    <source>
        <strain evidence="2">L227-S17</strain>
    </source>
</reference>
<sequence length="469" mass="53144">MDANRQIKQEAARLEEAVDYYHSLITSSPELTANSWQLLVDGMPPRKLTFGGKPLCNVLRPHFTTRVHFNYIREVCKALTGAISCLGDVMLGSDKAEAERLLEDVGLTEEEHRLMAFDTGYKRLSAHSRLDSFLSVDADGLTMHFVEYNAESPAGATYEDGLSELFTTLPVMKKFTEKYQLSHIDVKPRLLDMLLNNYREYLGTRPQRVPQIAIVDWDDVPTRTEFELLQEHFAQRGVKAIICDPRELTYTNGKLRKDDYEIDLILKRVLGSELIERAAECKPVFKAYEDGAVCMINSFRCKIFHKKMIFGLLTDEQNHRYFSSLQLELIGKHVPWTRRVREGKTSYKGEEIDLRAFVMHNRDRLVLKPNDEYGGKGITIGWESDAASWEAAFDAALTEPFVVQEKVKVAKELYPVLNNGETVLAERLVDCDPYIFDGEVAGLLTRLSAASLLNVTAGTGSTVPTFVIE</sequence>
<dbReference type="Proteomes" id="UP000521676">
    <property type="component" value="Unassembled WGS sequence"/>
</dbReference>
<evidence type="ECO:0000313" key="2">
    <source>
        <dbReference type="EMBL" id="WJW66282.1"/>
    </source>
</evidence>
<dbReference type="Proteomes" id="UP001431572">
    <property type="component" value="Chromosome 1"/>
</dbReference>
<dbReference type="SUPFAM" id="SSF56059">
    <property type="entry name" value="Glutathione synthetase ATP-binding domain-like"/>
    <property type="match status" value="1"/>
</dbReference>
<gene>
    <name evidence="1" type="ORF">HXX08_00780</name>
    <name evidence="2" type="ORF">OZ401_002075</name>
</gene>
<proteinExistence type="predicted"/>
<dbReference type="AlphaFoldDB" id="A0A8T7LYH4"/>
<evidence type="ECO:0000313" key="1">
    <source>
        <dbReference type="EMBL" id="NWJ44390.1"/>
    </source>
</evidence>
<protein>
    <recommendedName>
        <fullName evidence="5">Circularly permuted type 2 ATP-grasp protein</fullName>
    </recommendedName>
</protein>
<evidence type="ECO:0000313" key="3">
    <source>
        <dbReference type="Proteomes" id="UP000521676"/>
    </source>
</evidence>
<dbReference type="EMBL" id="JACATZ010000001">
    <property type="protein sequence ID" value="NWJ44390.1"/>
    <property type="molecule type" value="Genomic_DNA"/>
</dbReference>
<keyword evidence="4" id="KW-1185">Reference proteome</keyword>
<evidence type="ECO:0000313" key="4">
    <source>
        <dbReference type="Proteomes" id="UP001431572"/>
    </source>
</evidence>
<evidence type="ECO:0008006" key="5">
    <source>
        <dbReference type="Google" id="ProtNLM"/>
    </source>
</evidence>
<name>A0A8T7LYH4_9CHLR</name>
<accession>A0A8T7LYH4</accession>
<reference evidence="1 3" key="1">
    <citation type="submission" date="2020-06" db="EMBL/GenBank/DDBJ databases">
        <title>Anoxygenic phototrophic Chloroflexota member uses a Type I reaction center.</title>
        <authorList>
            <person name="Tsuji J.M."/>
            <person name="Shaw N.A."/>
            <person name="Nagashima S."/>
            <person name="Venkiteswaran J."/>
            <person name="Schiff S.L."/>
            <person name="Hanada S."/>
            <person name="Tank M."/>
            <person name="Neufeld J.D."/>
        </authorList>
    </citation>
    <scope>NUCLEOTIDE SEQUENCE [LARGE SCALE GENOMIC DNA]</scope>
    <source>
        <strain evidence="1">L227-S17</strain>
    </source>
</reference>
<dbReference type="EMBL" id="CP128399">
    <property type="protein sequence ID" value="WJW66282.1"/>
    <property type="molecule type" value="Genomic_DNA"/>
</dbReference>
<dbReference type="RefSeq" id="WP_341468166.1">
    <property type="nucleotide sequence ID" value="NZ_CP128399.1"/>
</dbReference>
<organism evidence="1 3">
    <name type="scientific">Candidatus Chlorohelix allophototropha</name>
    <dbReference type="NCBI Taxonomy" id="3003348"/>
    <lineage>
        <taxon>Bacteria</taxon>
        <taxon>Bacillati</taxon>
        <taxon>Chloroflexota</taxon>
        <taxon>Chloroflexia</taxon>
        <taxon>Candidatus Chloroheliales</taxon>
        <taxon>Candidatus Chloroheliaceae</taxon>
        <taxon>Candidatus Chlorohelix</taxon>
    </lineage>
</organism>